<proteinExistence type="predicted"/>
<keyword evidence="3" id="KW-1185">Reference proteome</keyword>
<accession>A0ABW4GDL5</accession>
<name>A0ABW4GDL5_9ACTN</name>
<dbReference type="RefSeq" id="WP_219526700.1">
    <property type="nucleotide sequence ID" value="NZ_JAHKRM010000001.1"/>
</dbReference>
<protein>
    <submittedName>
        <fullName evidence="2">Uncharacterized protein</fullName>
    </submittedName>
</protein>
<dbReference type="EMBL" id="JBHUCM010000019">
    <property type="protein sequence ID" value="MFD1540236.1"/>
    <property type="molecule type" value="Genomic_DNA"/>
</dbReference>
<gene>
    <name evidence="2" type="ORF">ACFSJ0_24495</name>
</gene>
<dbReference type="Proteomes" id="UP001597097">
    <property type="component" value="Unassembled WGS sequence"/>
</dbReference>
<comment type="caution">
    <text evidence="2">The sequence shown here is derived from an EMBL/GenBank/DDBJ whole genome shotgun (WGS) entry which is preliminary data.</text>
</comment>
<sequence>MWIALAAAVVIGVAVWWVRHRGTADGGSAVARRPGWEARLGDEGATALLEGLRAFADAGTPVDLGGESGVLTVFEPPRLISLDLLAGRFAARGQAAMHDPQTTVGELMAEFLATEEPGVLHLRAGWADSADGGRFADQVREIVCPEGAGGIGAWSGAGGLGALGVAVLGDGVPDTTMLIDLARIRDQYDESRARQPGAPGEVVLRSLLTSVIANGGPGLTWTVPPTERQLGTTLAAAGPPELRRATPAKEAADH</sequence>
<reference evidence="3" key="1">
    <citation type="journal article" date="2019" name="Int. J. Syst. Evol. Microbiol.">
        <title>The Global Catalogue of Microorganisms (GCM) 10K type strain sequencing project: providing services to taxonomists for standard genome sequencing and annotation.</title>
        <authorList>
            <consortium name="The Broad Institute Genomics Platform"/>
            <consortium name="The Broad Institute Genome Sequencing Center for Infectious Disease"/>
            <person name="Wu L."/>
            <person name="Ma J."/>
        </authorList>
    </citation>
    <scope>NUCLEOTIDE SEQUENCE [LARGE SCALE GENOMIC DNA]</scope>
    <source>
        <strain evidence="3">CGMCC 1.15399</strain>
    </source>
</reference>
<evidence type="ECO:0000313" key="3">
    <source>
        <dbReference type="Proteomes" id="UP001597097"/>
    </source>
</evidence>
<evidence type="ECO:0000256" key="1">
    <source>
        <dbReference type="SAM" id="MobiDB-lite"/>
    </source>
</evidence>
<organism evidence="2 3">
    <name type="scientific">Nonomuraea guangzhouensis</name>
    <dbReference type="NCBI Taxonomy" id="1291555"/>
    <lineage>
        <taxon>Bacteria</taxon>
        <taxon>Bacillati</taxon>
        <taxon>Actinomycetota</taxon>
        <taxon>Actinomycetes</taxon>
        <taxon>Streptosporangiales</taxon>
        <taxon>Streptosporangiaceae</taxon>
        <taxon>Nonomuraea</taxon>
    </lineage>
</organism>
<evidence type="ECO:0000313" key="2">
    <source>
        <dbReference type="EMBL" id="MFD1540236.1"/>
    </source>
</evidence>
<feature type="region of interest" description="Disordered" evidence="1">
    <location>
        <begin position="233"/>
        <end position="254"/>
    </location>
</feature>